<dbReference type="AlphaFoldDB" id="A0A397UM30"/>
<evidence type="ECO:0000313" key="3">
    <source>
        <dbReference type="Proteomes" id="UP000266673"/>
    </source>
</evidence>
<proteinExistence type="predicted"/>
<keyword evidence="3" id="KW-1185">Reference proteome</keyword>
<accession>A0A397UM30</accession>
<comment type="caution">
    <text evidence="2">The sequence shown here is derived from an EMBL/GenBank/DDBJ whole genome shotgun (WGS) entry which is preliminary data.</text>
</comment>
<evidence type="ECO:0000256" key="1">
    <source>
        <dbReference type="SAM" id="Phobius"/>
    </source>
</evidence>
<dbReference type="EMBL" id="QKWP01001279">
    <property type="protein sequence ID" value="RIB10207.1"/>
    <property type="molecule type" value="Genomic_DNA"/>
</dbReference>
<name>A0A397UM30_9GLOM</name>
<feature type="transmembrane region" description="Helical" evidence="1">
    <location>
        <begin position="49"/>
        <end position="68"/>
    </location>
</feature>
<protein>
    <submittedName>
        <fullName evidence="2">Uncharacterized protein</fullName>
    </submittedName>
</protein>
<feature type="transmembrane region" description="Helical" evidence="1">
    <location>
        <begin position="15"/>
        <end position="37"/>
    </location>
</feature>
<gene>
    <name evidence="2" type="ORF">C2G38_2106685</name>
</gene>
<sequence length="79" mass="8980">MSVRTFPSLNKRYNYLSFISCFPPCLTFAAVIISTIILPESVNPRTVPLRLFAIKLLAHTIVCITWYSKGPVCWSVFLL</sequence>
<keyword evidence="1" id="KW-0812">Transmembrane</keyword>
<dbReference type="Proteomes" id="UP000266673">
    <property type="component" value="Unassembled WGS sequence"/>
</dbReference>
<organism evidence="2 3">
    <name type="scientific">Gigaspora rosea</name>
    <dbReference type="NCBI Taxonomy" id="44941"/>
    <lineage>
        <taxon>Eukaryota</taxon>
        <taxon>Fungi</taxon>
        <taxon>Fungi incertae sedis</taxon>
        <taxon>Mucoromycota</taxon>
        <taxon>Glomeromycotina</taxon>
        <taxon>Glomeromycetes</taxon>
        <taxon>Diversisporales</taxon>
        <taxon>Gigasporaceae</taxon>
        <taxon>Gigaspora</taxon>
    </lineage>
</organism>
<feature type="non-terminal residue" evidence="2">
    <location>
        <position position="79"/>
    </location>
</feature>
<keyword evidence="1" id="KW-1133">Transmembrane helix</keyword>
<keyword evidence="1" id="KW-0472">Membrane</keyword>
<reference evidence="2 3" key="1">
    <citation type="submission" date="2018-06" db="EMBL/GenBank/DDBJ databases">
        <title>Comparative genomics reveals the genomic features of Rhizophagus irregularis, R. cerebriforme, R. diaphanum and Gigaspora rosea, and their symbiotic lifestyle signature.</title>
        <authorList>
            <person name="Morin E."/>
            <person name="San Clemente H."/>
            <person name="Chen E.C.H."/>
            <person name="De La Providencia I."/>
            <person name="Hainaut M."/>
            <person name="Kuo A."/>
            <person name="Kohler A."/>
            <person name="Murat C."/>
            <person name="Tang N."/>
            <person name="Roy S."/>
            <person name="Loubradou J."/>
            <person name="Henrissat B."/>
            <person name="Grigoriev I.V."/>
            <person name="Corradi N."/>
            <person name="Roux C."/>
            <person name="Martin F.M."/>
        </authorList>
    </citation>
    <scope>NUCLEOTIDE SEQUENCE [LARGE SCALE GENOMIC DNA]</scope>
    <source>
        <strain evidence="2 3">DAOM 194757</strain>
    </source>
</reference>
<evidence type="ECO:0000313" key="2">
    <source>
        <dbReference type="EMBL" id="RIB10207.1"/>
    </source>
</evidence>